<evidence type="ECO:0000313" key="1">
    <source>
        <dbReference type="EMBL" id="WGL96475.1"/>
    </source>
</evidence>
<reference evidence="1" key="1">
    <citation type="submission" date="2023-04" db="EMBL/GenBank/DDBJ databases">
        <title>Genome dynamics across the evolutionary transition to endosymbiosis.</title>
        <authorList>
            <person name="Siozios S."/>
            <person name="Nadal-Jimenez P."/>
            <person name="Azagi T."/>
            <person name="Sprong H."/>
            <person name="Frost C.L."/>
            <person name="Parratt S.R."/>
            <person name="Taylor G."/>
            <person name="Brettell L."/>
            <person name="Lew K.C."/>
            <person name="Croft L."/>
            <person name="King K.C."/>
            <person name="Brockhurst M.A."/>
            <person name="Hypsa V."/>
            <person name="Novakova E."/>
            <person name="Darby A.C."/>
            <person name="Hurst G.D.D."/>
        </authorList>
    </citation>
    <scope>NUCLEOTIDE SEQUENCE</scope>
    <source>
        <strain evidence="1">AIh</strain>
    </source>
</reference>
<dbReference type="EMBL" id="CP123498">
    <property type="protein sequence ID" value="WGL96475.1"/>
    <property type="molecule type" value="Genomic_DNA"/>
</dbReference>
<dbReference type="AlphaFoldDB" id="A0AA95GHK9"/>
<dbReference type="RefSeq" id="WP_280629963.1">
    <property type="nucleotide sequence ID" value="NZ_CP123498.1"/>
</dbReference>
<name>A0AA95GHK9_9GAMM</name>
<accession>A0AA95GHK9</accession>
<sequence length="189" mass="22045">MFIIKETLECKRRRDIRLRKTKAMQWFLNHKTRVLLSQLNKLIEISINADIDISFIRIDLIAKTYTLQYIKNSEVKTAVSLSNDFKTISDDIILESTSYSDDLPTDFMNLNEGINRVLGLLATTVKVIELYDNKNMKEIIRVFRGESFLKSIDMVVEILSSLECLKKESKDFPEFIEVKESIQNLKDKL</sequence>
<evidence type="ECO:0000313" key="2">
    <source>
        <dbReference type="Proteomes" id="UP001177597"/>
    </source>
</evidence>
<protein>
    <submittedName>
        <fullName evidence="1">Uncharacterized protein</fullName>
    </submittedName>
</protein>
<gene>
    <name evidence="1" type="ORF">QE207_08015</name>
</gene>
<proteinExistence type="predicted"/>
<organism evidence="1 2">
    <name type="scientific">Arsenophonus nasoniae</name>
    <name type="common">son-killer infecting Nasonia vitripennis</name>
    <dbReference type="NCBI Taxonomy" id="638"/>
    <lineage>
        <taxon>Bacteria</taxon>
        <taxon>Pseudomonadati</taxon>
        <taxon>Pseudomonadota</taxon>
        <taxon>Gammaproteobacteria</taxon>
        <taxon>Enterobacterales</taxon>
        <taxon>Morganellaceae</taxon>
        <taxon>Arsenophonus</taxon>
    </lineage>
</organism>
<dbReference type="Proteomes" id="UP001177597">
    <property type="component" value="Chromosome"/>
</dbReference>